<comment type="caution">
    <text evidence="2">The sequence shown here is derived from an EMBL/GenBank/DDBJ whole genome shotgun (WGS) entry which is preliminary data.</text>
</comment>
<evidence type="ECO:0000256" key="1">
    <source>
        <dbReference type="SAM" id="MobiDB-lite"/>
    </source>
</evidence>
<dbReference type="PANTHER" id="PTHR47134:SF1">
    <property type="entry name" value="TUMOR NECROSIS FACTOR RECEPTOR SUPERFAMILY MEMBER 11A"/>
    <property type="match status" value="1"/>
</dbReference>
<feature type="region of interest" description="Disordered" evidence="1">
    <location>
        <begin position="355"/>
        <end position="376"/>
    </location>
</feature>
<reference evidence="2" key="2">
    <citation type="submission" date="2004-02" db="EMBL/GenBank/DDBJ databases">
        <authorList>
            <consortium name="Genoscope"/>
            <consortium name="Whitehead Institute Centre for Genome Research"/>
        </authorList>
    </citation>
    <scope>NUCLEOTIDE SEQUENCE</scope>
</reference>
<dbReference type="AlphaFoldDB" id="Q4SN31"/>
<sequence length="449" mass="48409">EKHYLKNSRCCKKCEPGYHVFSHCTDSQPTVCIRCGHGEYQPGWTEKTRCLQQNFTQRPENPVAEEPCRCFYGLQCSPINCEYCERIPTCTAGHGLEPDPAVKPREGARYSRAAPPVTRCADSLFLVRSTQTLLKEKSESSRRGVKEKVGLYNWMIRSMSSTADSCDQQDKLKLLSGSKFEIMCPESKEDSHTAVRQPLEVGENEDCSQAVSTGTPGICSCGSESRKEEKQKEESVTAQTVGDKSLGNGDGMSLSKSGTATAPLVFFSSPLTRSSYSPPCTPLPELGPQLCRDQTGIRVPSADSLLLGQESDGLTSLKTTSPSAKAPSEAPLDLSLEQGRGLSCKLSSAEAQLECPPESLHSQPTDPTLTSAQVSGSNNTTFISRGQVMNFSGEVIVVYVRAPVSGRRGGGAGRRLRKPRPGGGQRGSSAVSQRSRCTGGLHFPRCLAG</sequence>
<dbReference type="GO" id="GO:0019955">
    <property type="term" value="F:cytokine binding"/>
    <property type="evidence" value="ECO:0007669"/>
    <property type="project" value="TreeGrafter"/>
</dbReference>
<dbReference type="GO" id="GO:0009897">
    <property type="term" value="C:external side of plasma membrane"/>
    <property type="evidence" value="ECO:0007669"/>
    <property type="project" value="TreeGrafter"/>
</dbReference>
<accession>Q4SN31</accession>
<gene>
    <name evidence="2" type="ORF">GSTENG00015465001</name>
</gene>
<name>Q4SN31_TETNG</name>
<dbReference type="GO" id="GO:0001503">
    <property type="term" value="P:ossification"/>
    <property type="evidence" value="ECO:0007669"/>
    <property type="project" value="TreeGrafter"/>
</dbReference>
<feature type="compositionally biased region" description="Polar residues" evidence="1">
    <location>
        <begin position="360"/>
        <end position="376"/>
    </location>
</feature>
<feature type="compositionally biased region" description="Basic and acidic residues" evidence="1">
    <location>
        <begin position="224"/>
        <end position="235"/>
    </location>
</feature>
<dbReference type="GO" id="GO:0045780">
    <property type="term" value="P:positive regulation of bone resorption"/>
    <property type="evidence" value="ECO:0007669"/>
    <property type="project" value="TreeGrafter"/>
</dbReference>
<protein>
    <submittedName>
        <fullName evidence="2">(spotted green pufferfish) hypothetical protein</fullName>
    </submittedName>
</protein>
<feature type="region of interest" description="Disordered" evidence="1">
    <location>
        <begin position="406"/>
        <end position="437"/>
    </location>
</feature>
<feature type="region of interest" description="Disordered" evidence="1">
    <location>
        <begin position="221"/>
        <end position="255"/>
    </location>
</feature>
<feature type="non-terminal residue" evidence="2">
    <location>
        <position position="1"/>
    </location>
</feature>
<dbReference type="GO" id="GO:0072674">
    <property type="term" value="P:multinuclear osteoclast differentiation"/>
    <property type="evidence" value="ECO:0007669"/>
    <property type="project" value="TreeGrafter"/>
</dbReference>
<dbReference type="PANTHER" id="PTHR47134">
    <property type="entry name" value="TUMOR NECROSIS FACTOR RECEPTOR SUPERFAMILY MEMBER 11A"/>
    <property type="match status" value="1"/>
</dbReference>
<reference evidence="2" key="1">
    <citation type="journal article" date="2004" name="Nature">
        <title>Genome duplication in the teleost fish Tetraodon nigroviridis reveals the early vertebrate proto-karyotype.</title>
        <authorList>
            <person name="Jaillon O."/>
            <person name="Aury J.-M."/>
            <person name="Brunet F."/>
            <person name="Petit J.-L."/>
            <person name="Stange-Thomann N."/>
            <person name="Mauceli E."/>
            <person name="Bouneau L."/>
            <person name="Fischer C."/>
            <person name="Ozouf-Costaz C."/>
            <person name="Bernot A."/>
            <person name="Nicaud S."/>
            <person name="Jaffe D."/>
            <person name="Fisher S."/>
            <person name="Lutfalla G."/>
            <person name="Dossat C."/>
            <person name="Segurens B."/>
            <person name="Dasilva C."/>
            <person name="Salanoubat M."/>
            <person name="Levy M."/>
            <person name="Boudet N."/>
            <person name="Castellano S."/>
            <person name="Anthouard V."/>
            <person name="Jubin C."/>
            <person name="Castelli V."/>
            <person name="Katinka M."/>
            <person name="Vacherie B."/>
            <person name="Biemont C."/>
            <person name="Skalli Z."/>
            <person name="Cattolico L."/>
            <person name="Poulain J."/>
            <person name="De Berardinis V."/>
            <person name="Cruaud C."/>
            <person name="Duprat S."/>
            <person name="Brottier P."/>
            <person name="Coutanceau J.-P."/>
            <person name="Gouzy J."/>
            <person name="Parra G."/>
            <person name="Lardier G."/>
            <person name="Chapple C."/>
            <person name="McKernan K.J."/>
            <person name="McEwan P."/>
            <person name="Bosak S."/>
            <person name="Kellis M."/>
            <person name="Volff J.-N."/>
            <person name="Guigo R."/>
            <person name="Zody M.C."/>
            <person name="Mesirov J."/>
            <person name="Lindblad-Toh K."/>
            <person name="Birren B."/>
            <person name="Nusbaum C."/>
            <person name="Kahn D."/>
            <person name="Robinson-Rechavi M."/>
            <person name="Laudet V."/>
            <person name="Schachter V."/>
            <person name="Quetier F."/>
            <person name="Saurin W."/>
            <person name="Scarpelli C."/>
            <person name="Wincker P."/>
            <person name="Lander E.S."/>
            <person name="Weissenbach J."/>
            <person name="Roest Crollius H."/>
        </authorList>
    </citation>
    <scope>NUCLEOTIDE SEQUENCE [LARGE SCALE GENOMIC DNA]</scope>
</reference>
<dbReference type="SUPFAM" id="SSF57586">
    <property type="entry name" value="TNF receptor-like"/>
    <property type="match status" value="1"/>
</dbReference>
<dbReference type="GO" id="GO:0005031">
    <property type="term" value="F:tumor necrosis factor receptor activity"/>
    <property type="evidence" value="ECO:0007669"/>
    <property type="project" value="TreeGrafter"/>
</dbReference>
<dbReference type="InterPro" id="IPR053075">
    <property type="entry name" value="TNFRSF11A"/>
</dbReference>
<proteinExistence type="predicted"/>
<dbReference type="OrthoDB" id="9889060at2759"/>
<evidence type="ECO:0000313" key="2">
    <source>
        <dbReference type="EMBL" id="CAF97951.1"/>
    </source>
</evidence>
<dbReference type="KEGG" id="tng:GSTEN00015465G001"/>
<dbReference type="EMBL" id="CAAE01014544">
    <property type="protein sequence ID" value="CAF97951.1"/>
    <property type="molecule type" value="Genomic_DNA"/>
</dbReference>
<dbReference type="GO" id="GO:0070555">
    <property type="term" value="P:response to interleukin-1"/>
    <property type="evidence" value="ECO:0007669"/>
    <property type="project" value="TreeGrafter"/>
</dbReference>
<dbReference type="Gene3D" id="2.10.50.10">
    <property type="entry name" value="Tumor Necrosis Factor Receptor, subunit A, domain 2"/>
    <property type="match status" value="1"/>
</dbReference>
<organism evidence="2">
    <name type="scientific">Tetraodon nigroviridis</name>
    <name type="common">Spotted green pufferfish</name>
    <name type="synonym">Chelonodon nigroviridis</name>
    <dbReference type="NCBI Taxonomy" id="99883"/>
    <lineage>
        <taxon>Eukaryota</taxon>
        <taxon>Metazoa</taxon>
        <taxon>Chordata</taxon>
        <taxon>Craniata</taxon>
        <taxon>Vertebrata</taxon>
        <taxon>Euteleostomi</taxon>
        <taxon>Actinopterygii</taxon>
        <taxon>Neopterygii</taxon>
        <taxon>Teleostei</taxon>
        <taxon>Neoteleostei</taxon>
        <taxon>Acanthomorphata</taxon>
        <taxon>Eupercaria</taxon>
        <taxon>Tetraodontiformes</taxon>
        <taxon>Tetradontoidea</taxon>
        <taxon>Tetraodontidae</taxon>
        <taxon>Tetraodon</taxon>
    </lineage>
</organism>